<dbReference type="EMBL" id="BLAL01000160">
    <property type="protein sequence ID" value="GES86604.1"/>
    <property type="molecule type" value="Genomic_DNA"/>
</dbReference>
<dbReference type="EMBL" id="BEXD01000699">
    <property type="protein sequence ID" value="GBB89550.1"/>
    <property type="molecule type" value="Genomic_DNA"/>
</dbReference>
<evidence type="ECO:0008006" key="4">
    <source>
        <dbReference type="Google" id="ProtNLM"/>
    </source>
</evidence>
<dbReference type="AlphaFoldDB" id="A0A2Z6QH99"/>
<gene>
    <name evidence="2" type="ORF">RCL2_001365700</name>
    <name evidence="1" type="ORF">RclHR1_16270004</name>
</gene>
<reference evidence="1 3" key="1">
    <citation type="submission" date="2017-11" db="EMBL/GenBank/DDBJ databases">
        <title>The genome of Rhizophagus clarus HR1 reveals common genetic basis of auxotrophy among arbuscular mycorrhizal fungi.</title>
        <authorList>
            <person name="Kobayashi Y."/>
        </authorList>
    </citation>
    <scope>NUCLEOTIDE SEQUENCE [LARGE SCALE GENOMIC DNA]</scope>
    <source>
        <strain evidence="1 3">HR1</strain>
    </source>
</reference>
<sequence length="430" mass="49004">MSHQVYSLWILLEGYPQPTLLDDITFNLKRDANLSDLAPQLVNRFSELAQKNKLDLEFFNFDARTESLLLDTTLKAVEQDTSAGKPLVVRYPLTDNTIVVKVKLLSTPAEICLPHTTGVWYMLLIKTKQKYKRLQEDGNAFYFVDQETKKKTIDEEFIFNDLMKKTNPNCDREIVISLLIRIKGKKPYAEWTPKDVLKEILHDQYSAIEAIPELDIDATFGTDTVLNGQELRRFIDNLERIASAFHYEVSSNEATARNYINPFMVDAVAKVRSKYPSTRLVVEEDFDGSRGYGRLDYVIYCRDLAILISEAKMIEIQKGIAQILVQLHTAAEKRKRKLDESITNPPIICGIVSTGIGWRFILWSGLPENPTIKISKLYVCAFGGDMREAKEVISIIVRILQSQASVLAPQDEVKDEVKAEGIDQDNDDEE</sequence>
<evidence type="ECO:0000313" key="2">
    <source>
        <dbReference type="EMBL" id="GES86604.1"/>
    </source>
</evidence>
<evidence type="ECO:0000313" key="3">
    <source>
        <dbReference type="Proteomes" id="UP000247702"/>
    </source>
</evidence>
<dbReference type="Proteomes" id="UP000615446">
    <property type="component" value="Unassembled WGS sequence"/>
</dbReference>
<protein>
    <recommendedName>
        <fullName evidence="4">Crinkler effector protein N-terminal domain-containing protein</fullName>
    </recommendedName>
</protein>
<comment type="caution">
    <text evidence="1">The sequence shown here is derived from an EMBL/GenBank/DDBJ whole genome shotgun (WGS) entry which is preliminary data.</text>
</comment>
<dbReference type="Proteomes" id="UP000247702">
    <property type="component" value="Unassembled WGS sequence"/>
</dbReference>
<proteinExistence type="predicted"/>
<accession>A0A2Z6QH99</accession>
<evidence type="ECO:0000313" key="1">
    <source>
        <dbReference type="EMBL" id="GBB89550.1"/>
    </source>
</evidence>
<dbReference type="OrthoDB" id="2367745at2759"/>
<organism evidence="1 3">
    <name type="scientific">Rhizophagus clarus</name>
    <dbReference type="NCBI Taxonomy" id="94130"/>
    <lineage>
        <taxon>Eukaryota</taxon>
        <taxon>Fungi</taxon>
        <taxon>Fungi incertae sedis</taxon>
        <taxon>Mucoromycota</taxon>
        <taxon>Glomeromycotina</taxon>
        <taxon>Glomeromycetes</taxon>
        <taxon>Glomerales</taxon>
        <taxon>Glomeraceae</taxon>
        <taxon>Rhizophagus</taxon>
    </lineage>
</organism>
<name>A0A2Z6QH99_9GLOM</name>
<reference evidence="2" key="2">
    <citation type="submission" date="2019-10" db="EMBL/GenBank/DDBJ databases">
        <title>Conservation and host-specific expression of non-tandemly repeated heterogenous ribosome RNA gene in arbuscular mycorrhizal fungi.</title>
        <authorList>
            <person name="Maeda T."/>
            <person name="Kobayashi Y."/>
            <person name="Nakagawa T."/>
            <person name="Ezawa T."/>
            <person name="Yamaguchi K."/>
            <person name="Bino T."/>
            <person name="Nishimoto Y."/>
            <person name="Shigenobu S."/>
            <person name="Kawaguchi M."/>
        </authorList>
    </citation>
    <scope>NUCLEOTIDE SEQUENCE</scope>
    <source>
        <strain evidence="2">HR1</strain>
    </source>
</reference>
<keyword evidence="3" id="KW-1185">Reference proteome</keyword>